<feature type="signal peptide" evidence="1">
    <location>
        <begin position="1"/>
        <end position="17"/>
    </location>
</feature>
<reference evidence="3 4" key="1">
    <citation type="submission" date="2015-04" db="EMBL/GenBank/DDBJ databases">
        <title>Complete genome sequence of Sulfurovum lithotrophicum ATCC BAA-797T.</title>
        <authorList>
            <person name="Ahn J."/>
            <person name="Park G."/>
            <person name="Jeon W."/>
            <person name="Jang Y."/>
            <person name="Jang M."/>
            <person name="Lee H."/>
            <person name="Lee H."/>
        </authorList>
    </citation>
    <scope>NUCLEOTIDE SEQUENCE [LARGE SCALE GENOMIC DNA]</scope>
    <source>
        <strain evidence="4">ATCC BAA-797 / 42BKT</strain>
    </source>
</reference>
<dbReference type="InterPro" id="IPR024705">
    <property type="entry name" value="Ssp411"/>
</dbReference>
<dbReference type="EMBL" id="CP011308">
    <property type="protein sequence ID" value="AKF24154.1"/>
    <property type="molecule type" value="Genomic_DNA"/>
</dbReference>
<dbReference type="SUPFAM" id="SSF48208">
    <property type="entry name" value="Six-hairpin glycosidases"/>
    <property type="match status" value="1"/>
</dbReference>
<evidence type="ECO:0000313" key="3">
    <source>
        <dbReference type="EMBL" id="AKF24154.1"/>
    </source>
</evidence>
<dbReference type="PIRSF" id="PIRSF006402">
    <property type="entry name" value="UCP006402_thioredoxin"/>
    <property type="match status" value="1"/>
</dbReference>
<accession>A0A7U4LZQ2</accession>
<dbReference type="Gene3D" id="1.50.10.20">
    <property type="match status" value="1"/>
</dbReference>
<dbReference type="InterPro" id="IPR004879">
    <property type="entry name" value="Ssp411-like_TRX"/>
</dbReference>
<feature type="domain" description="Spermatogenesis-associated protein 20-like TRX" evidence="2">
    <location>
        <begin position="22"/>
        <end position="170"/>
    </location>
</feature>
<keyword evidence="1" id="KW-0732">Signal</keyword>
<dbReference type="Pfam" id="PF03190">
    <property type="entry name" value="Thioredox_DsbH"/>
    <property type="match status" value="1"/>
</dbReference>
<proteinExistence type="predicted"/>
<sequence>MKHLVLFFLLLSGVTWAKPAYTNALIHEDSPYLQQHAHNPVNWYPWGKEVFEKAGKEHKFIFLSIGYSTCHWCHEMEKESFTDETVAKLLNDDFVSIKVDREEYPQIDKKYQQLYMDYYGKRGGWPLSVFMTPEGEVFHLGTYIPKEEGYGSKGLLNMLPAFASLRQNKTALQKRIVKYRQAQAKNASRKKLTQDITKELLKKTVNDIEKEFDRENGGFASRPKFPEASKIVLLLTIYRLNSDKRAYSMADTTLRKMARSGLYDQIGGGFFRYTTDREWQSPHFEKMLYTNAELIPVYVQMYEETKDPMYKRVVQETIAQIREHFMQEDLYFSASDADSDGEEGGYFIYNYDEVKDALLKKGLSISETEEALAYLGIEEDGNVDGELSLPHITGSKEPSRLKEVKRYLKKLRKTRRFPFVDTKIITAWNAMMVKALFVASRVDSEYLDDAKKSLEKLWMLMRRDGKLYHQTLYGKAPKQKAILEDYAFLTDALIEGYERSYDERYLSWAKILCEEAVEKFYRKGIWYLSDDRVRTLADLDDRYYTSALSVMLESLLKTAALNEDLNYLAVVKKTVEMQGAVLQKSPAKAPRFTELYLLLKKGDVIIHANRQMLLDAHKEIDSIGYPFVLSKVEQSDEYLACKINTCFAHDKNITQLIEKIKKAVK</sequence>
<dbReference type="Gene3D" id="3.40.30.10">
    <property type="entry name" value="Glutaredoxin"/>
    <property type="match status" value="1"/>
</dbReference>
<keyword evidence="4" id="KW-1185">Reference proteome</keyword>
<evidence type="ECO:0000259" key="2">
    <source>
        <dbReference type="Pfam" id="PF03190"/>
    </source>
</evidence>
<feature type="chain" id="PRO_5030567132" description="Spermatogenesis-associated protein 20-like TRX domain-containing protein" evidence="1">
    <location>
        <begin position="18"/>
        <end position="665"/>
    </location>
</feature>
<dbReference type="KEGG" id="slh:YH65_01105"/>
<dbReference type="GO" id="GO:0005975">
    <property type="term" value="P:carbohydrate metabolic process"/>
    <property type="evidence" value="ECO:0007669"/>
    <property type="project" value="InterPro"/>
</dbReference>
<organism evidence="3 4">
    <name type="scientific">Sulfurovum lithotrophicum</name>
    <dbReference type="NCBI Taxonomy" id="206403"/>
    <lineage>
        <taxon>Bacteria</taxon>
        <taxon>Pseudomonadati</taxon>
        <taxon>Campylobacterota</taxon>
        <taxon>Epsilonproteobacteria</taxon>
        <taxon>Campylobacterales</taxon>
        <taxon>Sulfurovaceae</taxon>
        <taxon>Sulfurovum</taxon>
    </lineage>
</organism>
<reference evidence="4" key="2">
    <citation type="journal article" date="2017" name="Stand. Genomic Sci.">
        <title>Complete genome sequence of the sulfur-oxidizing chemolithoautotrophic Sulfurovum lithotrophicum 42BKTT.</title>
        <authorList>
            <person name="Jeon W."/>
            <person name="Priscilla L."/>
            <person name="Park G."/>
            <person name="Lee H."/>
            <person name="Lee N."/>
            <person name="Lee D."/>
            <person name="Kwon H."/>
            <person name="Ahn I."/>
            <person name="Lee C."/>
            <person name="Lee H."/>
            <person name="Ahn J."/>
        </authorList>
    </citation>
    <scope>NUCLEOTIDE SEQUENCE [LARGE SCALE GENOMIC DNA]</scope>
    <source>
        <strain evidence="4">ATCC BAA-797 / 42BKT</strain>
    </source>
</reference>
<gene>
    <name evidence="3" type="ORF">YH65_01105</name>
</gene>
<dbReference type="PANTHER" id="PTHR42899:SF1">
    <property type="entry name" value="SPERMATOGENESIS-ASSOCIATED PROTEIN 20"/>
    <property type="match status" value="1"/>
</dbReference>
<name>A0A7U4LZQ2_9BACT</name>
<dbReference type="RefSeq" id="WP_046550260.1">
    <property type="nucleotide sequence ID" value="NZ_CP011308.1"/>
</dbReference>
<protein>
    <recommendedName>
        <fullName evidence="2">Spermatogenesis-associated protein 20-like TRX domain-containing protein</fullName>
    </recommendedName>
</protein>
<dbReference type="InterPro" id="IPR036249">
    <property type="entry name" value="Thioredoxin-like_sf"/>
</dbReference>
<dbReference type="Proteomes" id="UP000034444">
    <property type="component" value="Chromosome"/>
</dbReference>
<evidence type="ECO:0000313" key="4">
    <source>
        <dbReference type="Proteomes" id="UP000034444"/>
    </source>
</evidence>
<dbReference type="CDD" id="cd02955">
    <property type="entry name" value="SSP411"/>
    <property type="match status" value="1"/>
</dbReference>
<dbReference type="AlphaFoldDB" id="A0A7U4LZQ2"/>
<dbReference type="PANTHER" id="PTHR42899">
    <property type="entry name" value="SPERMATOGENESIS-ASSOCIATED PROTEIN 20"/>
    <property type="match status" value="1"/>
</dbReference>
<dbReference type="InterPro" id="IPR008928">
    <property type="entry name" value="6-hairpin_glycosidase_sf"/>
</dbReference>
<evidence type="ECO:0000256" key="1">
    <source>
        <dbReference type="SAM" id="SignalP"/>
    </source>
</evidence>
<dbReference type="SUPFAM" id="SSF52833">
    <property type="entry name" value="Thioredoxin-like"/>
    <property type="match status" value="1"/>
</dbReference>